<feature type="transmembrane region" description="Helical" evidence="1">
    <location>
        <begin position="12"/>
        <end position="34"/>
    </location>
</feature>
<proteinExistence type="predicted"/>
<keyword evidence="3" id="KW-1185">Reference proteome</keyword>
<evidence type="ECO:0000313" key="2">
    <source>
        <dbReference type="EMBL" id="AFY84842.1"/>
    </source>
</evidence>
<dbReference type="KEGG" id="oac:Oscil6304_5354"/>
<sequence>MKVAKISSPLGQVLMMAALMILMSLGTMTVVVLAGGF</sequence>
<evidence type="ECO:0000256" key="1">
    <source>
        <dbReference type="SAM" id="Phobius"/>
    </source>
</evidence>
<gene>
    <name evidence="2" type="ORF">Oscil6304_5354</name>
</gene>
<keyword evidence="1" id="KW-0472">Membrane</keyword>
<dbReference type="AlphaFoldDB" id="K9TPT3"/>
<keyword evidence="1" id="KW-0812">Transmembrane</keyword>
<dbReference type="HOGENOM" id="CLU_3346679_0_0_3"/>
<reference evidence="2 3" key="1">
    <citation type="submission" date="2012-06" db="EMBL/GenBank/DDBJ databases">
        <title>Finished chromosome of genome of Oscillatoria acuminata PCC 6304.</title>
        <authorList>
            <consortium name="US DOE Joint Genome Institute"/>
            <person name="Gugger M."/>
            <person name="Coursin T."/>
            <person name="Rippka R."/>
            <person name="Tandeau De Marsac N."/>
            <person name="Huntemann M."/>
            <person name="Wei C.-L."/>
            <person name="Han J."/>
            <person name="Detter J.C."/>
            <person name="Han C."/>
            <person name="Tapia R."/>
            <person name="Davenport K."/>
            <person name="Daligault H."/>
            <person name="Erkkila T."/>
            <person name="Gu W."/>
            <person name="Munk A.C.C."/>
            <person name="Teshima H."/>
            <person name="Xu Y."/>
            <person name="Chain P."/>
            <person name="Chen A."/>
            <person name="Krypides N."/>
            <person name="Mavromatis K."/>
            <person name="Markowitz V."/>
            <person name="Szeto E."/>
            <person name="Ivanova N."/>
            <person name="Mikhailova N."/>
            <person name="Ovchinnikova G."/>
            <person name="Pagani I."/>
            <person name="Pati A."/>
            <person name="Goodwin L."/>
            <person name="Peters L."/>
            <person name="Pitluck S."/>
            <person name="Woyke T."/>
            <person name="Kerfeld C."/>
        </authorList>
    </citation>
    <scope>NUCLEOTIDE SEQUENCE [LARGE SCALE GENOMIC DNA]</scope>
    <source>
        <strain evidence="2 3">PCC 6304</strain>
    </source>
</reference>
<dbReference type="Proteomes" id="UP000010367">
    <property type="component" value="Chromosome"/>
</dbReference>
<evidence type="ECO:0000313" key="3">
    <source>
        <dbReference type="Proteomes" id="UP000010367"/>
    </source>
</evidence>
<dbReference type="EMBL" id="CP003607">
    <property type="protein sequence ID" value="AFY84842.1"/>
    <property type="molecule type" value="Genomic_DNA"/>
</dbReference>
<dbReference type="InParanoid" id="K9TPT3"/>
<accession>K9TPT3</accession>
<keyword evidence="1" id="KW-1133">Transmembrane helix</keyword>
<protein>
    <submittedName>
        <fullName evidence="2">Uncharacterized protein</fullName>
    </submittedName>
</protein>
<name>K9TPT3_9CYAN</name>
<organism evidence="2 3">
    <name type="scientific">Oscillatoria acuminata PCC 6304</name>
    <dbReference type="NCBI Taxonomy" id="56110"/>
    <lineage>
        <taxon>Bacteria</taxon>
        <taxon>Bacillati</taxon>
        <taxon>Cyanobacteriota</taxon>
        <taxon>Cyanophyceae</taxon>
        <taxon>Oscillatoriophycideae</taxon>
        <taxon>Oscillatoriales</taxon>
        <taxon>Oscillatoriaceae</taxon>
        <taxon>Oscillatoria</taxon>
    </lineage>
</organism>